<organism evidence="3 4">
    <name type="scientific">Corynebacterium lizhenjunii</name>
    <dbReference type="NCBI Taxonomy" id="2709394"/>
    <lineage>
        <taxon>Bacteria</taxon>
        <taxon>Bacillati</taxon>
        <taxon>Actinomycetota</taxon>
        <taxon>Actinomycetes</taxon>
        <taxon>Mycobacteriales</taxon>
        <taxon>Corynebacteriaceae</taxon>
        <taxon>Corynebacterium</taxon>
    </lineage>
</organism>
<sequence length="220" mass="22341">MRLPLSLTAGAASLLALAACAGPAGQDHAVPAVAESTSAVAGGQGAAVSADAPPSATAVTGGQEATGSGGAPIGFTMPPPGTFDPNAPGYKPFKPCEDIPDEVFEQLGLKRVDAAGTTYEPYFCQVDDGSHEGMDLTLSSWKTGMDSLTSINSEVVEVPDALPGSVTMIPTNELRGPICDTALETAVGTVVVGVIALGYIGTQESLCSIPNDLMKKLYHY</sequence>
<proteinExistence type="predicted"/>
<evidence type="ECO:0000313" key="4">
    <source>
        <dbReference type="Proteomes" id="UP000594681"/>
    </source>
</evidence>
<dbReference type="AlphaFoldDB" id="A0A7T0PBQ8"/>
<evidence type="ECO:0000256" key="2">
    <source>
        <dbReference type="SAM" id="SignalP"/>
    </source>
</evidence>
<feature type="compositionally biased region" description="Polar residues" evidence="1">
    <location>
        <begin position="57"/>
        <end position="66"/>
    </location>
</feature>
<dbReference type="Proteomes" id="UP000594681">
    <property type="component" value="Chromosome"/>
</dbReference>
<dbReference type="EMBL" id="CP064954">
    <property type="protein sequence ID" value="QPK78767.1"/>
    <property type="molecule type" value="Genomic_DNA"/>
</dbReference>
<dbReference type="PROSITE" id="PS51257">
    <property type="entry name" value="PROKAR_LIPOPROTEIN"/>
    <property type="match status" value="1"/>
</dbReference>
<accession>A0A7T0PBQ8</accession>
<keyword evidence="2" id="KW-0732">Signal</keyword>
<feature type="region of interest" description="Disordered" evidence="1">
    <location>
        <begin position="45"/>
        <end position="66"/>
    </location>
</feature>
<reference evidence="3 4" key="1">
    <citation type="submission" date="2020-11" db="EMBL/GenBank/DDBJ databases">
        <title>Corynebacterium sp. ZJ-599.</title>
        <authorList>
            <person name="Zhou J."/>
        </authorList>
    </citation>
    <scope>NUCLEOTIDE SEQUENCE [LARGE SCALE GENOMIC DNA]</scope>
    <source>
        <strain evidence="3 4">ZJ-599</strain>
    </source>
</reference>
<feature type="chain" id="PRO_5038592427" evidence="2">
    <location>
        <begin position="19"/>
        <end position="220"/>
    </location>
</feature>
<dbReference type="RefSeq" id="WP_165010052.1">
    <property type="nucleotide sequence ID" value="NZ_CP064954.1"/>
</dbReference>
<gene>
    <name evidence="3" type="ORF">G7Y31_09510</name>
</gene>
<feature type="signal peptide" evidence="2">
    <location>
        <begin position="1"/>
        <end position="18"/>
    </location>
</feature>
<evidence type="ECO:0000256" key="1">
    <source>
        <dbReference type="SAM" id="MobiDB-lite"/>
    </source>
</evidence>
<name>A0A7T0PBQ8_9CORY</name>
<evidence type="ECO:0000313" key="3">
    <source>
        <dbReference type="EMBL" id="QPK78767.1"/>
    </source>
</evidence>
<protein>
    <submittedName>
        <fullName evidence="3">DUF3558 family protein</fullName>
    </submittedName>
</protein>
<keyword evidence="4" id="KW-1185">Reference proteome</keyword>
<dbReference type="KEGG" id="cliz:G7Y31_09510"/>